<sequence>MSKSTTTLKQIAETAGVSITTVHRVMNGKEGCGEELRRRIMEIAKQQGYEANYVASSLRKKPVHIALIFPKGDADSHFYVQEILNGYFQEREEIEHYNIIFQEYYYPAYDMGSTAFLNFLNNIYQEKPFHYDGMVIYKEDLGEDRRYTALLNRILGKRIPVIVLEKCASETPYSCLVGPDEALAGKMAAEMMAKMVCQGGNIKVFGQELPFEDRNAAAFSEELKRRRSDLSCEVVALKLNEEQSERIQRELTGKNAFEGIYFTCARHTAAFLRTDLSCRQGIGAVIGSELFEESYQALQTDTLDAVIDKKPFSVGYKALNLLFNNIVKNEKMPVRQSIIPRIIIQSNSYVYYRRRKENYGGSKDFEYTIY</sequence>
<feature type="domain" description="HTH lacI-type" evidence="4">
    <location>
        <begin position="6"/>
        <end position="60"/>
    </location>
</feature>
<gene>
    <name evidence="5" type="ORF">F130042H8_36050</name>
</gene>
<name>A0ABQ0B2Q6_9FIRM</name>
<dbReference type="CDD" id="cd01392">
    <property type="entry name" value="HTH_LacI"/>
    <property type="match status" value="1"/>
</dbReference>
<dbReference type="SMART" id="SM00354">
    <property type="entry name" value="HTH_LACI"/>
    <property type="match status" value="1"/>
</dbReference>
<keyword evidence="2" id="KW-0238">DNA-binding</keyword>
<evidence type="ECO:0000313" key="6">
    <source>
        <dbReference type="Proteomes" id="UP001600894"/>
    </source>
</evidence>
<dbReference type="SUPFAM" id="SSF53822">
    <property type="entry name" value="Periplasmic binding protein-like I"/>
    <property type="match status" value="1"/>
</dbReference>
<keyword evidence="1" id="KW-0805">Transcription regulation</keyword>
<protein>
    <recommendedName>
        <fullName evidence="4">HTH lacI-type domain-containing protein</fullName>
    </recommendedName>
</protein>
<evidence type="ECO:0000256" key="3">
    <source>
        <dbReference type="ARBA" id="ARBA00023163"/>
    </source>
</evidence>
<evidence type="ECO:0000259" key="4">
    <source>
        <dbReference type="PROSITE" id="PS50932"/>
    </source>
</evidence>
<evidence type="ECO:0000256" key="1">
    <source>
        <dbReference type="ARBA" id="ARBA00023015"/>
    </source>
</evidence>
<organism evidence="5 6">
    <name type="scientific">Enterocloster alcoholdehydrogenati</name>
    <dbReference type="NCBI Taxonomy" id="2547410"/>
    <lineage>
        <taxon>Bacteria</taxon>
        <taxon>Bacillati</taxon>
        <taxon>Bacillota</taxon>
        <taxon>Clostridia</taxon>
        <taxon>Lachnospirales</taxon>
        <taxon>Lachnospiraceae</taxon>
        <taxon>Enterocloster</taxon>
    </lineage>
</organism>
<dbReference type="InterPro" id="IPR025997">
    <property type="entry name" value="SBP_2_dom"/>
</dbReference>
<dbReference type="RefSeq" id="WP_176255262.1">
    <property type="nucleotide sequence ID" value="NZ_BAABXL010000001.1"/>
</dbReference>
<dbReference type="Gene3D" id="3.40.50.2300">
    <property type="match status" value="2"/>
</dbReference>
<dbReference type="PANTHER" id="PTHR30146">
    <property type="entry name" value="LACI-RELATED TRANSCRIPTIONAL REPRESSOR"/>
    <property type="match status" value="1"/>
</dbReference>
<dbReference type="Proteomes" id="UP001600894">
    <property type="component" value="Unassembled WGS sequence"/>
</dbReference>
<dbReference type="Pfam" id="PF13407">
    <property type="entry name" value="Peripla_BP_4"/>
    <property type="match status" value="1"/>
</dbReference>
<dbReference type="SUPFAM" id="SSF47413">
    <property type="entry name" value="lambda repressor-like DNA-binding domains"/>
    <property type="match status" value="1"/>
</dbReference>
<dbReference type="Gene3D" id="1.10.260.40">
    <property type="entry name" value="lambda repressor-like DNA-binding domains"/>
    <property type="match status" value="1"/>
</dbReference>
<keyword evidence="6" id="KW-1185">Reference proteome</keyword>
<keyword evidence="3" id="KW-0804">Transcription</keyword>
<evidence type="ECO:0000256" key="2">
    <source>
        <dbReference type="ARBA" id="ARBA00023125"/>
    </source>
</evidence>
<dbReference type="EMBL" id="BAABXL010000001">
    <property type="protein sequence ID" value="GAA6270545.1"/>
    <property type="molecule type" value="Genomic_DNA"/>
</dbReference>
<dbReference type="InterPro" id="IPR010982">
    <property type="entry name" value="Lambda_DNA-bd_dom_sf"/>
</dbReference>
<evidence type="ECO:0000313" key="5">
    <source>
        <dbReference type="EMBL" id="GAA6270545.1"/>
    </source>
</evidence>
<accession>A0ABQ0B2Q6</accession>
<proteinExistence type="predicted"/>
<dbReference type="PANTHER" id="PTHR30146:SF144">
    <property type="entry name" value="LACI-FAMILY TRANSCRIPTION REGULATOR"/>
    <property type="match status" value="1"/>
</dbReference>
<comment type="caution">
    <text evidence="5">The sequence shown here is derived from an EMBL/GenBank/DDBJ whole genome shotgun (WGS) entry which is preliminary data.</text>
</comment>
<dbReference type="InterPro" id="IPR000843">
    <property type="entry name" value="HTH_LacI"/>
</dbReference>
<dbReference type="PROSITE" id="PS50932">
    <property type="entry name" value="HTH_LACI_2"/>
    <property type="match status" value="1"/>
</dbReference>
<dbReference type="Pfam" id="PF00356">
    <property type="entry name" value="LacI"/>
    <property type="match status" value="1"/>
</dbReference>
<dbReference type="InterPro" id="IPR028082">
    <property type="entry name" value="Peripla_BP_I"/>
</dbReference>
<reference evidence="5 6" key="1">
    <citation type="submission" date="2024-04" db="EMBL/GenBank/DDBJ databases">
        <title>Defined microbial consortia suppress multidrug-resistant proinflammatory Enterobacteriaceae via ecological control.</title>
        <authorList>
            <person name="Furuichi M."/>
            <person name="Kawaguchi T."/>
            <person name="Pust M."/>
            <person name="Yasuma K."/>
            <person name="Plichta D."/>
            <person name="Hasegawa N."/>
            <person name="Ohya T."/>
            <person name="Bhattarai S."/>
            <person name="Sasajima S."/>
            <person name="Aoto Y."/>
            <person name="Tuganbaev T."/>
            <person name="Yaginuma M."/>
            <person name="Ueda M."/>
            <person name="Okahashi N."/>
            <person name="Amafuji K."/>
            <person name="Kiridooshi Y."/>
            <person name="Sugita K."/>
            <person name="Strazar M."/>
            <person name="Skelly A."/>
            <person name="Suda W."/>
            <person name="Hattori M."/>
            <person name="Nakamoto N."/>
            <person name="Caballero S."/>
            <person name="Norman J."/>
            <person name="Olle B."/>
            <person name="Tanoue T."/>
            <person name="Arita M."/>
            <person name="Bucci V."/>
            <person name="Atarashi K."/>
            <person name="Xavier R."/>
            <person name="Honda K."/>
        </authorList>
    </citation>
    <scope>NUCLEOTIDE SEQUENCE [LARGE SCALE GENOMIC DNA]</scope>
    <source>
        <strain evidence="6">f13</strain>
    </source>
</reference>